<keyword evidence="1" id="KW-0175">Coiled coil</keyword>
<dbReference type="Proteomes" id="UP000767446">
    <property type="component" value="Unassembled WGS sequence"/>
</dbReference>
<reference evidence="3" key="1">
    <citation type="submission" date="2021-02" db="EMBL/GenBank/DDBJ databases">
        <title>Metagenome analyses of Stigonema ocellatum DSM 106950, Chlorogloea purpurea SAG 13.99 and Gomphosphaeria aponina DSM 107014.</title>
        <authorList>
            <person name="Marter P."/>
            <person name="Huang S."/>
        </authorList>
    </citation>
    <scope>NUCLEOTIDE SEQUENCE</scope>
    <source>
        <strain evidence="3">JP213</strain>
    </source>
</reference>
<sequence length="255" mass="29583">MTQTSSPVTSPPPTSPSEKFTFEEYLFYQDNSDTRYELFRGKLIPMPTPTALHTDICKFLVYQFQRHFARANLSLVAVKNVGVRTEIDSSRIPDVILCTPQLWQQVRSRKGAGVLDFEEVPTLVVEVTSENWRDDYIRKRAEYAMIDIPEYWIVDANKQRVRILTQPEKEDGYEHTDFLPGQEIRSRQFPELVLSVAEILSPPIVEDLIKAEQTFVSQLEEQVSEERQRAETERQRADRLAAMLRERGIDPDSFV</sequence>
<name>A0A941JL60_9CHRO</name>
<feature type="coiled-coil region" evidence="1">
    <location>
        <begin position="216"/>
        <end position="247"/>
    </location>
</feature>
<dbReference type="CDD" id="cd06260">
    <property type="entry name" value="DUF820-like"/>
    <property type="match status" value="1"/>
</dbReference>
<evidence type="ECO:0000313" key="3">
    <source>
        <dbReference type="EMBL" id="MBR8826754.1"/>
    </source>
</evidence>
<dbReference type="Gene3D" id="3.90.1570.10">
    <property type="entry name" value="tt1808, chain A"/>
    <property type="match status" value="1"/>
</dbReference>
<keyword evidence="3" id="KW-0378">Hydrolase</keyword>
<comment type="caution">
    <text evidence="3">The sequence shown here is derived from an EMBL/GenBank/DDBJ whole genome shotgun (WGS) entry which is preliminary data.</text>
</comment>
<protein>
    <submittedName>
        <fullName evidence="3">Uma2 family endonuclease</fullName>
    </submittedName>
</protein>
<dbReference type="InterPro" id="IPR011335">
    <property type="entry name" value="Restrct_endonuc-II-like"/>
</dbReference>
<dbReference type="EMBL" id="JADQBC010000010">
    <property type="protein sequence ID" value="MBR8826754.1"/>
    <property type="molecule type" value="Genomic_DNA"/>
</dbReference>
<organism evidence="3 4">
    <name type="scientific">Gomphosphaeria aponina SAG 52.96 = DSM 107014</name>
    <dbReference type="NCBI Taxonomy" id="1521640"/>
    <lineage>
        <taxon>Bacteria</taxon>
        <taxon>Bacillati</taxon>
        <taxon>Cyanobacteriota</taxon>
        <taxon>Cyanophyceae</taxon>
        <taxon>Oscillatoriophycideae</taxon>
        <taxon>Chroococcales</taxon>
        <taxon>Gomphosphaeriaceae</taxon>
        <taxon>Gomphosphaeria</taxon>
    </lineage>
</organism>
<keyword evidence="3" id="KW-0540">Nuclease</keyword>
<feature type="domain" description="Putative restriction endonuclease" evidence="2">
    <location>
        <begin position="22"/>
        <end position="197"/>
    </location>
</feature>
<gene>
    <name evidence="3" type="ORF">DSM107014_02430</name>
</gene>
<evidence type="ECO:0000256" key="1">
    <source>
        <dbReference type="SAM" id="Coils"/>
    </source>
</evidence>
<accession>A0A941JL60</accession>
<proteinExistence type="predicted"/>
<evidence type="ECO:0000313" key="4">
    <source>
        <dbReference type="Proteomes" id="UP000767446"/>
    </source>
</evidence>
<dbReference type="SUPFAM" id="SSF52980">
    <property type="entry name" value="Restriction endonuclease-like"/>
    <property type="match status" value="1"/>
</dbReference>
<evidence type="ECO:0000259" key="2">
    <source>
        <dbReference type="Pfam" id="PF05685"/>
    </source>
</evidence>
<dbReference type="InterPro" id="IPR012296">
    <property type="entry name" value="Nuclease_put_TT1808"/>
</dbReference>
<dbReference type="PANTHER" id="PTHR34107:SF2">
    <property type="entry name" value="SLL0888 PROTEIN"/>
    <property type="match status" value="1"/>
</dbReference>
<dbReference type="InterPro" id="IPR008538">
    <property type="entry name" value="Uma2"/>
</dbReference>
<dbReference type="Pfam" id="PF05685">
    <property type="entry name" value="Uma2"/>
    <property type="match status" value="1"/>
</dbReference>
<dbReference type="PANTHER" id="PTHR34107">
    <property type="entry name" value="SLL0198 PROTEIN-RELATED"/>
    <property type="match status" value="1"/>
</dbReference>
<dbReference type="AlphaFoldDB" id="A0A941JL60"/>
<dbReference type="GO" id="GO:0004519">
    <property type="term" value="F:endonuclease activity"/>
    <property type="evidence" value="ECO:0007669"/>
    <property type="project" value="UniProtKB-KW"/>
</dbReference>
<keyword evidence="3" id="KW-0255">Endonuclease</keyword>